<comment type="caution">
    <text evidence="1">The sequence shown here is derived from an EMBL/GenBank/DDBJ whole genome shotgun (WGS) entry which is preliminary data.</text>
</comment>
<evidence type="ECO:0000313" key="1">
    <source>
        <dbReference type="EMBL" id="PIV64866.1"/>
    </source>
</evidence>
<evidence type="ECO:0008006" key="3">
    <source>
        <dbReference type="Google" id="ProtNLM"/>
    </source>
</evidence>
<dbReference type="EMBL" id="PETJ01000071">
    <property type="protein sequence ID" value="PIV64866.1"/>
    <property type="molecule type" value="Genomic_DNA"/>
</dbReference>
<sequence length="265" mass="30709">MEKKVWVISVNMGYGHQRTAYPLRNLTFEGKIINANDYQGIPEKDKAFWESMRRYYEALSRFSRIPLIGKATFSIYDEFQKILGFYPKRDLSKPNFALRQIYSLLKKGWGKDLIEKLKENPLPLISTFFTPAFMAEFFNYPGEIFCVVCDADISRTWAPINPGTSKIKYFAPTERVVERLKLYGVRSENIFLTGYPLPLENIGSEKMETLKEDLRHRILNLDPQKKYFEKYKILIEESLGALSEKSDHPLTIMFSVGGAGAQKEI</sequence>
<accession>A0A2M7EAU1</accession>
<dbReference type="AlphaFoldDB" id="A0A2M7EAU1"/>
<proteinExistence type="predicted"/>
<gene>
    <name evidence="1" type="ORF">COS09_02620</name>
</gene>
<name>A0A2M7EAU1_9BACT</name>
<protein>
    <recommendedName>
        <fullName evidence="3">Diacylglycerol glucosyltransferase N-terminal domain-containing protein</fullName>
    </recommendedName>
</protein>
<feature type="non-terminal residue" evidence="1">
    <location>
        <position position="265"/>
    </location>
</feature>
<organism evidence="1 2">
    <name type="scientific">Candidatus Nealsonbacteria bacterium CG01_land_8_20_14_3_00_12</name>
    <dbReference type="NCBI Taxonomy" id="1974697"/>
    <lineage>
        <taxon>Bacteria</taxon>
        <taxon>Candidatus Nealsoniibacteriota</taxon>
    </lineage>
</organism>
<reference evidence="2" key="1">
    <citation type="submission" date="2017-09" db="EMBL/GenBank/DDBJ databases">
        <title>Depth-based differentiation of microbial function through sediment-hosted aquifers and enrichment of novel symbionts in the deep terrestrial subsurface.</title>
        <authorList>
            <person name="Probst A.J."/>
            <person name="Ladd B."/>
            <person name="Jarett J.K."/>
            <person name="Geller-Mcgrath D.E."/>
            <person name="Sieber C.M.K."/>
            <person name="Emerson J.B."/>
            <person name="Anantharaman K."/>
            <person name="Thomas B.C."/>
            <person name="Malmstrom R."/>
            <person name="Stieglmeier M."/>
            <person name="Klingl A."/>
            <person name="Woyke T."/>
            <person name="Ryan C.M."/>
            <person name="Banfield J.F."/>
        </authorList>
    </citation>
    <scope>NUCLEOTIDE SEQUENCE [LARGE SCALE GENOMIC DNA]</scope>
</reference>
<evidence type="ECO:0000313" key="2">
    <source>
        <dbReference type="Proteomes" id="UP000230766"/>
    </source>
</evidence>
<dbReference type="Proteomes" id="UP000230766">
    <property type="component" value="Unassembled WGS sequence"/>
</dbReference>